<keyword evidence="8" id="KW-0800">Toxin</keyword>
<geneLocation type="plasmid" evidence="10 11">
    <name>pCRI9333.02</name>
</geneLocation>
<dbReference type="InterPro" id="IPR029060">
    <property type="entry name" value="PIN-like_dom_sf"/>
</dbReference>
<dbReference type="Gene3D" id="3.40.50.1010">
    <property type="entry name" value="5'-nuclease"/>
    <property type="match status" value="1"/>
</dbReference>
<gene>
    <name evidence="8" type="primary">vapC</name>
    <name evidence="10" type="ORF">Cri9333_4782</name>
</gene>
<keyword evidence="3 8" id="KW-0540">Nuclease</keyword>
<keyword evidence="6 8" id="KW-0460">Magnesium</keyword>
<dbReference type="CDD" id="cd18745">
    <property type="entry name" value="PIN_VapC4-5_FitB-like"/>
    <property type="match status" value="1"/>
</dbReference>
<evidence type="ECO:0000313" key="10">
    <source>
        <dbReference type="EMBL" id="AFZ15555.1"/>
    </source>
</evidence>
<dbReference type="GO" id="GO:0000287">
    <property type="term" value="F:magnesium ion binding"/>
    <property type="evidence" value="ECO:0007669"/>
    <property type="project" value="UniProtKB-UniRule"/>
</dbReference>
<reference evidence="10 11" key="1">
    <citation type="submission" date="2012-06" db="EMBL/GenBank/DDBJ databases">
        <title>Finished plasmid 2 of genome of Crinalium epipsammum PCC 9333.</title>
        <authorList>
            <consortium name="US DOE Joint Genome Institute"/>
            <person name="Gugger M."/>
            <person name="Coursin T."/>
            <person name="Rippka R."/>
            <person name="Tandeau De Marsac N."/>
            <person name="Huntemann M."/>
            <person name="Wei C.-L."/>
            <person name="Han J."/>
            <person name="Detter J.C."/>
            <person name="Han C."/>
            <person name="Tapia R."/>
            <person name="Davenport K."/>
            <person name="Daligault H."/>
            <person name="Erkkila T."/>
            <person name="Gu W."/>
            <person name="Munk A.C.C."/>
            <person name="Teshima H."/>
            <person name="Xu Y."/>
            <person name="Chain P."/>
            <person name="Chen A."/>
            <person name="Krypides N."/>
            <person name="Mavromatis K."/>
            <person name="Markowitz V."/>
            <person name="Szeto E."/>
            <person name="Ivanova N."/>
            <person name="Mikhailova N."/>
            <person name="Ovchinnikova G."/>
            <person name="Pagani I."/>
            <person name="Pati A."/>
            <person name="Goodwin L."/>
            <person name="Peters L."/>
            <person name="Pitluck S."/>
            <person name="Woyke T."/>
            <person name="Kerfeld C."/>
        </authorList>
    </citation>
    <scope>NUCLEOTIDE SEQUENCE [LARGE SCALE GENOMIC DNA]</scope>
    <source>
        <strain evidence="10 11">PCC 9333</strain>
        <plasmid evidence="11">Plasmid pCRI9333.02</plasmid>
    </source>
</reference>
<dbReference type="InterPro" id="IPR002716">
    <property type="entry name" value="PIN_dom"/>
</dbReference>
<dbReference type="OrthoDB" id="9796690at2"/>
<evidence type="ECO:0000256" key="7">
    <source>
        <dbReference type="ARBA" id="ARBA00038093"/>
    </source>
</evidence>
<organism evidence="10 11">
    <name type="scientific">Crinalium epipsammum PCC 9333</name>
    <dbReference type="NCBI Taxonomy" id="1173022"/>
    <lineage>
        <taxon>Bacteria</taxon>
        <taxon>Bacillati</taxon>
        <taxon>Cyanobacteriota</taxon>
        <taxon>Cyanophyceae</taxon>
        <taxon>Gomontiellales</taxon>
        <taxon>Gomontiellaceae</taxon>
        <taxon>Crinalium</taxon>
    </lineage>
</organism>
<evidence type="ECO:0000256" key="5">
    <source>
        <dbReference type="ARBA" id="ARBA00022801"/>
    </source>
</evidence>
<keyword evidence="4 8" id="KW-0479">Metal-binding</keyword>
<dbReference type="PANTHER" id="PTHR33653">
    <property type="entry name" value="RIBONUCLEASE VAPC2"/>
    <property type="match status" value="1"/>
</dbReference>
<dbReference type="GO" id="GO:0004540">
    <property type="term" value="F:RNA nuclease activity"/>
    <property type="evidence" value="ECO:0007669"/>
    <property type="project" value="InterPro"/>
</dbReference>
<dbReference type="InterPro" id="IPR050556">
    <property type="entry name" value="Type_II_TA_system_RNase"/>
</dbReference>
<dbReference type="HAMAP" id="MF_00265">
    <property type="entry name" value="VapC_Nob1"/>
    <property type="match status" value="1"/>
</dbReference>
<evidence type="ECO:0000256" key="6">
    <source>
        <dbReference type="ARBA" id="ARBA00022842"/>
    </source>
</evidence>
<dbReference type="PANTHER" id="PTHR33653:SF1">
    <property type="entry name" value="RIBONUCLEASE VAPC2"/>
    <property type="match status" value="1"/>
</dbReference>
<comment type="cofactor">
    <cofactor evidence="1 8">
        <name>Mg(2+)</name>
        <dbReference type="ChEBI" id="CHEBI:18420"/>
    </cofactor>
</comment>
<evidence type="ECO:0000256" key="8">
    <source>
        <dbReference type="HAMAP-Rule" id="MF_00265"/>
    </source>
</evidence>
<evidence type="ECO:0000256" key="4">
    <source>
        <dbReference type="ARBA" id="ARBA00022723"/>
    </source>
</evidence>
<dbReference type="EMBL" id="CP003622">
    <property type="protein sequence ID" value="AFZ15555.1"/>
    <property type="molecule type" value="Genomic_DNA"/>
</dbReference>
<dbReference type="SUPFAM" id="SSF88723">
    <property type="entry name" value="PIN domain-like"/>
    <property type="match status" value="1"/>
</dbReference>
<dbReference type="Pfam" id="PF01850">
    <property type="entry name" value="PIN"/>
    <property type="match status" value="1"/>
</dbReference>
<dbReference type="EC" id="3.1.-.-" evidence="8"/>
<protein>
    <recommendedName>
        <fullName evidence="8">Ribonuclease VapC</fullName>
        <shortName evidence="8">RNase VapC</shortName>
        <ecNumber evidence="8">3.1.-.-</ecNumber>
    </recommendedName>
    <alternativeName>
        <fullName evidence="8">Toxin VapC</fullName>
    </alternativeName>
</protein>
<name>K9W7Y7_9CYAN</name>
<dbReference type="PATRIC" id="fig|1173022.3.peg.5169"/>
<proteinExistence type="inferred from homology"/>
<keyword evidence="2 8" id="KW-1277">Toxin-antitoxin system</keyword>
<dbReference type="HOGENOM" id="CLU_118482_5_2_3"/>
<dbReference type="Proteomes" id="UP000010472">
    <property type="component" value="Plasmid pCRI9333.02"/>
</dbReference>
<dbReference type="GO" id="GO:0016787">
    <property type="term" value="F:hydrolase activity"/>
    <property type="evidence" value="ECO:0007669"/>
    <property type="project" value="UniProtKB-KW"/>
</dbReference>
<evidence type="ECO:0000256" key="3">
    <source>
        <dbReference type="ARBA" id="ARBA00022722"/>
    </source>
</evidence>
<sequence length="135" mass="15338">MSYLLDTNVCIKLLNNTSSLAVQRLAQQEPKDIYLCTVVQFELYYGAYCSSRREQNLAKLERLFNQFTTINLDIKAAKIAGQIRAELKNKGTPIGVYDLQIAAIAIANNLTLVTHNVSEFQRIKELNIEDWEAEP</sequence>
<evidence type="ECO:0000259" key="9">
    <source>
        <dbReference type="Pfam" id="PF01850"/>
    </source>
</evidence>
<feature type="domain" description="PIN" evidence="9">
    <location>
        <begin position="3"/>
        <end position="124"/>
    </location>
</feature>
<feature type="binding site" evidence="8">
    <location>
        <position position="98"/>
    </location>
    <ligand>
        <name>Mg(2+)</name>
        <dbReference type="ChEBI" id="CHEBI:18420"/>
    </ligand>
</feature>
<evidence type="ECO:0000256" key="2">
    <source>
        <dbReference type="ARBA" id="ARBA00022649"/>
    </source>
</evidence>
<dbReference type="InterPro" id="IPR022907">
    <property type="entry name" value="VapC_family"/>
</dbReference>
<keyword evidence="11" id="KW-1185">Reference proteome</keyword>
<evidence type="ECO:0000256" key="1">
    <source>
        <dbReference type="ARBA" id="ARBA00001946"/>
    </source>
</evidence>
<dbReference type="GO" id="GO:0090729">
    <property type="term" value="F:toxin activity"/>
    <property type="evidence" value="ECO:0007669"/>
    <property type="project" value="UniProtKB-KW"/>
</dbReference>
<keyword evidence="10" id="KW-0614">Plasmid</keyword>
<comment type="function">
    <text evidence="8">Toxic component of a toxin-antitoxin (TA) system. An RNase.</text>
</comment>
<dbReference type="RefSeq" id="WP_015179986.1">
    <property type="nucleotide sequence ID" value="NC_019734.1"/>
</dbReference>
<feature type="binding site" evidence="8">
    <location>
        <position position="6"/>
    </location>
    <ligand>
        <name>Mg(2+)</name>
        <dbReference type="ChEBI" id="CHEBI:18420"/>
    </ligand>
</feature>
<evidence type="ECO:0000313" key="11">
    <source>
        <dbReference type="Proteomes" id="UP000010472"/>
    </source>
</evidence>
<dbReference type="AlphaFoldDB" id="K9W7Y7"/>
<keyword evidence="5 8" id="KW-0378">Hydrolase</keyword>
<comment type="similarity">
    <text evidence="7 8">Belongs to the PINc/VapC protein family.</text>
</comment>
<accession>K9W7Y7</accession>
<dbReference type="KEGG" id="cep:Cri9333_4782"/>